<keyword evidence="1" id="KW-0732">Signal</keyword>
<feature type="transmembrane region" description="Helical" evidence="4">
    <location>
        <begin position="125"/>
        <end position="146"/>
    </location>
</feature>
<evidence type="ECO:0000256" key="1">
    <source>
        <dbReference type="ARBA" id="ARBA00022729"/>
    </source>
</evidence>
<evidence type="ECO:0000313" key="7">
    <source>
        <dbReference type="Proteomes" id="UP000037600"/>
    </source>
</evidence>
<evidence type="ECO:0000259" key="5">
    <source>
        <dbReference type="SMART" id="SM00560"/>
    </source>
</evidence>
<dbReference type="AlphaFoldDB" id="A0A0J8JIJ0"/>
<gene>
    <name evidence="6" type="ORF">XM47_15475</name>
</gene>
<dbReference type="EMBL" id="LAZL01000028">
    <property type="protein sequence ID" value="KMT64271.1"/>
    <property type="molecule type" value="Genomic_DNA"/>
</dbReference>
<dbReference type="InterPro" id="IPR006558">
    <property type="entry name" value="LamG-like"/>
</dbReference>
<dbReference type="Pfam" id="PF13385">
    <property type="entry name" value="Laminin_G_3"/>
    <property type="match status" value="1"/>
</dbReference>
<evidence type="ECO:0000256" key="3">
    <source>
        <dbReference type="SAM" id="MobiDB-lite"/>
    </source>
</evidence>
<evidence type="ECO:0000256" key="2">
    <source>
        <dbReference type="ARBA" id="ARBA00023157"/>
    </source>
</evidence>
<dbReference type="SMART" id="SM00560">
    <property type="entry name" value="LamGL"/>
    <property type="match status" value="1"/>
</dbReference>
<protein>
    <submittedName>
        <fullName evidence="6">Pentaxin domain-containing protein</fullName>
    </submittedName>
</protein>
<dbReference type="SUPFAM" id="SSF49899">
    <property type="entry name" value="Concanavalin A-like lectins/glucanases"/>
    <property type="match status" value="1"/>
</dbReference>
<evidence type="ECO:0000313" key="6">
    <source>
        <dbReference type="EMBL" id="KMT64271.1"/>
    </source>
</evidence>
<reference evidence="6 7" key="1">
    <citation type="submission" date="2015-04" db="EMBL/GenBank/DDBJ databases">
        <title>Draft Genome Sequence of the Novel Agar-Digesting Marine Bacterium Q1.</title>
        <authorList>
            <person name="Li Y."/>
            <person name="Li D."/>
            <person name="Chen G."/>
            <person name="Du Z."/>
        </authorList>
    </citation>
    <scope>NUCLEOTIDE SEQUENCE [LARGE SCALE GENOMIC DNA]</scope>
    <source>
        <strain evidence="6 7">Q1</strain>
    </source>
</reference>
<feature type="compositionally biased region" description="Polar residues" evidence="3">
    <location>
        <begin position="98"/>
        <end position="116"/>
    </location>
</feature>
<keyword evidence="2" id="KW-1015">Disulfide bond</keyword>
<dbReference type="STRING" id="1513271.XM47_15475"/>
<dbReference type="RefSeq" id="WP_048694476.1">
    <property type="nucleotide sequence ID" value="NZ_KQ130500.1"/>
</dbReference>
<keyword evidence="7" id="KW-1185">Reference proteome</keyword>
<sequence length="566" mass="62138">MIRSEKFAAIREIADAIGTKTATPEQQKQLSQLLKGNLEAQQFFYDYMGMHAQLLSGADRNLEFSYKRKTETAVTEEFVIRRKDSEDALNDIATYTGNPKQTTAMPLAASSNQDNKQPPKAPAKLLKLSIILITLTFLLFLVWQIFNPNTAPVIAEIEQGKISIIGQGRIDKSQLFSGEYQVDQDSSLILADGDKLFLTANTHIKFFNHNEIRLTQGKLRITPVTNNNIILHGSNFTLHTNGGLLSLDLTQAHQNPIIHSGDNTLLIPSRWQPKHFWSFDSQSDRAIDSAGGATGIPSTGTSRTVGLVGHGAFIFDNSANARIDVGSGGGTAPATGSFSVTDGVTIEALIRPEYSGEFKAIDTIFRKDRGDGELRMLLSFQHDQGKNYLRPEGQFNESLSFGLYIVGQGYHELKLPLDGLEGRPTLAQLQQGDFHHLVASYNVTTGLKAIYINGVRLASYQYPAGSKILSGGPGQASIGNNPAESRWAMEAFSGIIDEVAFYDFALPPFLLQQHFKNVQQGQNYFGRPPNAQPLPKTSTLELPANAAVELEPLTGLPLKRIQKSYD</sequence>
<evidence type="ECO:0000256" key="4">
    <source>
        <dbReference type="SAM" id="Phobius"/>
    </source>
</evidence>
<feature type="domain" description="LamG-like jellyroll fold" evidence="5">
    <location>
        <begin position="342"/>
        <end position="509"/>
    </location>
</feature>
<dbReference type="InterPro" id="IPR013320">
    <property type="entry name" value="ConA-like_dom_sf"/>
</dbReference>
<dbReference type="Gene3D" id="2.60.120.200">
    <property type="match status" value="1"/>
</dbReference>
<keyword evidence="4" id="KW-0812">Transmembrane</keyword>
<organism evidence="6 7">
    <name type="scientific">Catenovulum maritimum</name>
    <dbReference type="NCBI Taxonomy" id="1513271"/>
    <lineage>
        <taxon>Bacteria</taxon>
        <taxon>Pseudomonadati</taxon>
        <taxon>Pseudomonadota</taxon>
        <taxon>Gammaproteobacteria</taxon>
        <taxon>Alteromonadales</taxon>
        <taxon>Alteromonadaceae</taxon>
        <taxon>Catenovulum</taxon>
    </lineage>
</organism>
<feature type="region of interest" description="Disordered" evidence="3">
    <location>
        <begin position="98"/>
        <end position="118"/>
    </location>
</feature>
<dbReference type="Proteomes" id="UP000037600">
    <property type="component" value="Unassembled WGS sequence"/>
</dbReference>
<keyword evidence="4" id="KW-1133">Transmembrane helix</keyword>
<dbReference type="OrthoDB" id="261210at2"/>
<keyword evidence="4" id="KW-0472">Membrane</keyword>
<dbReference type="PATRIC" id="fig|1513271.3.peg.3188"/>
<comment type="caution">
    <text evidence="6">The sequence shown here is derived from an EMBL/GenBank/DDBJ whole genome shotgun (WGS) entry which is preliminary data.</text>
</comment>
<accession>A0A0J8JIJ0</accession>
<name>A0A0J8JIJ0_9ALTE</name>
<proteinExistence type="predicted"/>